<evidence type="ECO:0000256" key="1">
    <source>
        <dbReference type="ARBA" id="ARBA00023015"/>
    </source>
</evidence>
<accession>A0A2S7KVV7</accession>
<evidence type="ECO:0000313" key="6">
    <source>
        <dbReference type="Proteomes" id="UP000239522"/>
    </source>
</evidence>
<feature type="transmembrane region" description="Helical" evidence="3">
    <location>
        <begin position="6"/>
        <end position="24"/>
    </location>
</feature>
<dbReference type="SUPFAM" id="SSF46689">
    <property type="entry name" value="Homeodomain-like"/>
    <property type="match status" value="1"/>
</dbReference>
<dbReference type="AlphaFoldDB" id="A0A2S7KVV7"/>
<dbReference type="InterPro" id="IPR009057">
    <property type="entry name" value="Homeodomain-like_sf"/>
</dbReference>
<feature type="transmembrane region" description="Helical" evidence="3">
    <location>
        <begin position="160"/>
        <end position="179"/>
    </location>
</feature>
<reference evidence="5 6" key="1">
    <citation type="submission" date="2016-11" db="EMBL/GenBank/DDBJ databases">
        <title>Trade-off between light-utilization and light-protection in marine flavobacteria.</title>
        <authorList>
            <person name="Kumagai Y."/>
        </authorList>
    </citation>
    <scope>NUCLEOTIDE SEQUENCE [LARGE SCALE GENOMIC DNA]</scope>
    <source>
        <strain evidence="5 6">ATCC 700397</strain>
    </source>
</reference>
<dbReference type="PROSITE" id="PS01124">
    <property type="entry name" value="HTH_ARAC_FAMILY_2"/>
    <property type="match status" value="1"/>
</dbReference>
<evidence type="ECO:0000256" key="2">
    <source>
        <dbReference type="ARBA" id="ARBA00023163"/>
    </source>
</evidence>
<keyword evidence="2" id="KW-0804">Transcription</keyword>
<dbReference type="GO" id="GO:0003700">
    <property type="term" value="F:DNA-binding transcription factor activity"/>
    <property type="evidence" value="ECO:0007669"/>
    <property type="project" value="InterPro"/>
</dbReference>
<protein>
    <recommendedName>
        <fullName evidence="4">HTH araC/xylS-type domain-containing protein</fullName>
    </recommendedName>
</protein>
<feature type="transmembrane region" description="Helical" evidence="3">
    <location>
        <begin position="63"/>
        <end position="82"/>
    </location>
</feature>
<dbReference type="Proteomes" id="UP000239522">
    <property type="component" value="Unassembled WGS sequence"/>
</dbReference>
<dbReference type="InterPro" id="IPR018060">
    <property type="entry name" value="HTH_AraC"/>
</dbReference>
<feature type="transmembrane region" description="Helical" evidence="3">
    <location>
        <begin position="94"/>
        <end position="113"/>
    </location>
</feature>
<sequence length="380" mass="44919">MFLDLLSLLVGFLCLFIAVFMICNPSKHHKTNVYFIVILFVVGFQRLIYAIEVLGLVEETYSPLKKVLSIGFYFVPIYYLFFRRLIHRNAKLKNELLHFILPTVWILKSILFVDFRIGSVLFLFYSVFYFVFILIMVKNFIYRKRFSMLDKVEYRAVKSWLFLMVSLVFLSIVFANYFLFSESNSQMNLNSAYRCSSIFWFVILMYMFKNPIMIFGEHYLLKNIRLNESTEFLVWSRKLLKPMEEKDKVVYNTIAKRIDFIISDIQILQKSLPMLTTTTFTTSTLSKELIMPKRHLEFVFKYYCHYSINDFSNLVKVNYAVSLIDGGYLDNYTVASLGEKCLFNSRFTFSKNFKKFIGISVIDYRNGTVKSKLFSARAVV</sequence>
<gene>
    <name evidence="5" type="ORF">BST83_06080</name>
</gene>
<keyword evidence="3" id="KW-1133">Transmembrane helix</keyword>
<organism evidence="5 6">
    <name type="scientific">Polaribacter filamentus</name>
    <dbReference type="NCBI Taxonomy" id="53483"/>
    <lineage>
        <taxon>Bacteria</taxon>
        <taxon>Pseudomonadati</taxon>
        <taxon>Bacteroidota</taxon>
        <taxon>Flavobacteriia</taxon>
        <taxon>Flavobacteriales</taxon>
        <taxon>Flavobacteriaceae</taxon>
    </lineage>
</organism>
<feature type="transmembrane region" description="Helical" evidence="3">
    <location>
        <begin position="31"/>
        <end position="51"/>
    </location>
</feature>
<keyword evidence="3" id="KW-0472">Membrane</keyword>
<evidence type="ECO:0000259" key="4">
    <source>
        <dbReference type="PROSITE" id="PS01124"/>
    </source>
</evidence>
<dbReference type="Gene3D" id="1.10.10.60">
    <property type="entry name" value="Homeodomain-like"/>
    <property type="match status" value="1"/>
</dbReference>
<dbReference type="EMBL" id="MQUA01000013">
    <property type="protein sequence ID" value="PQB06771.1"/>
    <property type="molecule type" value="Genomic_DNA"/>
</dbReference>
<comment type="caution">
    <text evidence="5">The sequence shown here is derived from an EMBL/GenBank/DDBJ whole genome shotgun (WGS) entry which is preliminary data.</text>
</comment>
<name>A0A2S7KVV7_9FLAO</name>
<dbReference type="SMART" id="SM00342">
    <property type="entry name" value="HTH_ARAC"/>
    <property type="match status" value="1"/>
</dbReference>
<dbReference type="GO" id="GO:0043565">
    <property type="term" value="F:sequence-specific DNA binding"/>
    <property type="evidence" value="ECO:0007669"/>
    <property type="project" value="InterPro"/>
</dbReference>
<keyword evidence="1" id="KW-0805">Transcription regulation</keyword>
<proteinExistence type="predicted"/>
<feature type="transmembrane region" description="Helical" evidence="3">
    <location>
        <begin position="119"/>
        <end position="140"/>
    </location>
</feature>
<evidence type="ECO:0000256" key="3">
    <source>
        <dbReference type="SAM" id="Phobius"/>
    </source>
</evidence>
<keyword evidence="3" id="KW-0812">Transmembrane</keyword>
<evidence type="ECO:0000313" key="5">
    <source>
        <dbReference type="EMBL" id="PQB06771.1"/>
    </source>
</evidence>
<keyword evidence="6" id="KW-1185">Reference proteome</keyword>
<feature type="domain" description="HTH araC/xylS-type" evidence="4">
    <location>
        <begin position="265"/>
        <end position="367"/>
    </location>
</feature>